<keyword evidence="2" id="KW-1185">Reference proteome</keyword>
<dbReference type="EMBL" id="CM037162">
    <property type="protein sequence ID" value="KAH7862370.1"/>
    <property type="molecule type" value="Genomic_DNA"/>
</dbReference>
<evidence type="ECO:0000313" key="1">
    <source>
        <dbReference type="EMBL" id="KAH7862370.1"/>
    </source>
</evidence>
<dbReference type="Proteomes" id="UP000828048">
    <property type="component" value="Chromosome 12"/>
</dbReference>
<gene>
    <name evidence="1" type="ORF">Vadar_003833</name>
</gene>
<evidence type="ECO:0000313" key="2">
    <source>
        <dbReference type="Proteomes" id="UP000828048"/>
    </source>
</evidence>
<proteinExistence type="predicted"/>
<name>A0ACB7Z955_9ERIC</name>
<organism evidence="1 2">
    <name type="scientific">Vaccinium darrowii</name>
    <dbReference type="NCBI Taxonomy" id="229202"/>
    <lineage>
        <taxon>Eukaryota</taxon>
        <taxon>Viridiplantae</taxon>
        <taxon>Streptophyta</taxon>
        <taxon>Embryophyta</taxon>
        <taxon>Tracheophyta</taxon>
        <taxon>Spermatophyta</taxon>
        <taxon>Magnoliopsida</taxon>
        <taxon>eudicotyledons</taxon>
        <taxon>Gunneridae</taxon>
        <taxon>Pentapetalae</taxon>
        <taxon>asterids</taxon>
        <taxon>Ericales</taxon>
        <taxon>Ericaceae</taxon>
        <taxon>Vaccinioideae</taxon>
        <taxon>Vaccinieae</taxon>
        <taxon>Vaccinium</taxon>
    </lineage>
</organism>
<protein>
    <submittedName>
        <fullName evidence="1">Uncharacterized protein</fullName>
    </submittedName>
</protein>
<comment type="caution">
    <text evidence="1">The sequence shown here is derived from an EMBL/GenBank/DDBJ whole genome shotgun (WGS) entry which is preliminary data.</text>
</comment>
<sequence>MIQLRKQNSPEATNDLYSLALGPDRRVTRCSGCIVNGTRFHTRDRERVRTTQNSGIVVKGEYLSEDTDFYGILIDIIELKYNFGNRVYLFKCQWRDVSDKREGIRKDQHFISVNATKTWYTNEPFVLASQARQVYYLDDPKHGGSWQIVQKIHTKNLFDVPEVDEEDDSNDETFQQVEVDGVLVQVDDREVTTLLREDLAAETVDQSVIVDGNCLDEGNLSVTDDEVDEEDDTMADYCTDNAQEDEFTDDDESDIDSIL</sequence>
<reference evidence="1 2" key="1">
    <citation type="journal article" date="2021" name="Hortic Res">
        <title>High-quality reference genome and annotation aids understanding of berry development for evergreen blueberry (Vaccinium darrowii).</title>
        <authorList>
            <person name="Yu J."/>
            <person name="Hulse-Kemp A.M."/>
            <person name="Babiker E."/>
            <person name="Staton M."/>
        </authorList>
    </citation>
    <scope>NUCLEOTIDE SEQUENCE [LARGE SCALE GENOMIC DNA]</scope>
    <source>
        <strain evidence="2">cv. NJ 8807/NJ 8810</strain>
        <tissue evidence="1">Young leaf</tissue>
    </source>
</reference>
<accession>A0ACB7Z955</accession>